<dbReference type="GO" id="GO:0004252">
    <property type="term" value="F:serine-type endopeptidase activity"/>
    <property type="evidence" value="ECO:0007669"/>
    <property type="project" value="InterPro"/>
</dbReference>
<dbReference type="PANTHER" id="PTHR24258">
    <property type="entry name" value="SERINE PROTEASE-RELATED"/>
    <property type="match status" value="1"/>
</dbReference>
<feature type="domain" description="Peptidase S1" evidence="6">
    <location>
        <begin position="181"/>
        <end position="426"/>
    </location>
</feature>
<dbReference type="EMBL" id="VIIS01001398">
    <property type="protein sequence ID" value="KAF0299055.1"/>
    <property type="molecule type" value="Genomic_DNA"/>
</dbReference>
<evidence type="ECO:0000256" key="5">
    <source>
        <dbReference type="SAM" id="SignalP"/>
    </source>
</evidence>
<evidence type="ECO:0000256" key="3">
    <source>
        <dbReference type="RuleBase" id="RU363034"/>
    </source>
</evidence>
<organism evidence="7 8">
    <name type="scientific">Amphibalanus amphitrite</name>
    <name type="common">Striped barnacle</name>
    <name type="synonym">Balanus amphitrite</name>
    <dbReference type="NCBI Taxonomy" id="1232801"/>
    <lineage>
        <taxon>Eukaryota</taxon>
        <taxon>Metazoa</taxon>
        <taxon>Ecdysozoa</taxon>
        <taxon>Arthropoda</taxon>
        <taxon>Crustacea</taxon>
        <taxon>Multicrustacea</taxon>
        <taxon>Cirripedia</taxon>
        <taxon>Thoracica</taxon>
        <taxon>Thoracicalcarea</taxon>
        <taxon>Balanomorpha</taxon>
        <taxon>Balanoidea</taxon>
        <taxon>Balanidae</taxon>
        <taxon>Amphibalaninae</taxon>
        <taxon>Amphibalanus</taxon>
    </lineage>
</organism>
<dbReference type="InterPro" id="IPR009003">
    <property type="entry name" value="Peptidase_S1_PA"/>
</dbReference>
<gene>
    <name evidence="7" type="primary">PPAF3_4</name>
    <name evidence="7" type="ORF">FJT64_000410</name>
</gene>
<dbReference type="OrthoDB" id="6339870at2759"/>
<dbReference type="InterPro" id="IPR001254">
    <property type="entry name" value="Trypsin_dom"/>
</dbReference>
<dbReference type="Proteomes" id="UP000440578">
    <property type="component" value="Unassembled WGS sequence"/>
</dbReference>
<dbReference type="PROSITE" id="PS00135">
    <property type="entry name" value="TRYPSIN_SER"/>
    <property type="match status" value="1"/>
</dbReference>
<dbReference type="FunFam" id="2.40.10.10:FF:000002">
    <property type="entry name" value="Transmembrane protease serine"/>
    <property type="match status" value="1"/>
</dbReference>
<feature type="compositionally biased region" description="Basic and acidic residues" evidence="4">
    <location>
        <begin position="116"/>
        <end position="134"/>
    </location>
</feature>
<keyword evidence="3" id="KW-0720">Serine protease</keyword>
<evidence type="ECO:0000313" key="8">
    <source>
        <dbReference type="Proteomes" id="UP000440578"/>
    </source>
</evidence>
<accession>A0A6A4VXZ6</accession>
<keyword evidence="1" id="KW-1015">Disulfide bond</keyword>
<comment type="similarity">
    <text evidence="2">Belongs to the peptidase S1 family. CLIP subfamily.</text>
</comment>
<evidence type="ECO:0000256" key="2">
    <source>
        <dbReference type="ARBA" id="ARBA00024195"/>
    </source>
</evidence>
<dbReference type="SUPFAM" id="SSF50494">
    <property type="entry name" value="Trypsin-like serine proteases"/>
    <property type="match status" value="1"/>
</dbReference>
<dbReference type="InterPro" id="IPR001314">
    <property type="entry name" value="Peptidase_S1A"/>
</dbReference>
<dbReference type="GO" id="GO:0006508">
    <property type="term" value="P:proteolysis"/>
    <property type="evidence" value="ECO:0007669"/>
    <property type="project" value="UniProtKB-KW"/>
</dbReference>
<dbReference type="AlphaFoldDB" id="A0A6A4VXZ6"/>
<keyword evidence="3" id="KW-0378">Hydrolase</keyword>
<dbReference type="Pfam" id="PF00089">
    <property type="entry name" value="Trypsin"/>
    <property type="match status" value="1"/>
</dbReference>
<evidence type="ECO:0000259" key="6">
    <source>
        <dbReference type="PROSITE" id="PS50240"/>
    </source>
</evidence>
<dbReference type="PROSITE" id="PS00134">
    <property type="entry name" value="TRYPSIN_HIS"/>
    <property type="match status" value="1"/>
</dbReference>
<evidence type="ECO:0000256" key="1">
    <source>
        <dbReference type="ARBA" id="ARBA00023157"/>
    </source>
</evidence>
<evidence type="ECO:0000313" key="7">
    <source>
        <dbReference type="EMBL" id="KAF0299055.1"/>
    </source>
</evidence>
<evidence type="ECO:0000256" key="4">
    <source>
        <dbReference type="SAM" id="MobiDB-lite"/>
    </source>
</evidence>
<dbReference type="InterPro" id="IPR018114">
    <property type="entry name" value="TRYPSIN_HIS"/>
</dbReference>
<sequence>MPLSYPRVVLLTILVALSAAFEFVPSPGRCGDARQRCVPIRECAAFRTREQVLRRRPVVCGFSERGVEVCCDFNWAAAPGASVQTTEGPPAVSDAPLTVTDGPSAVTPTAPPLPERCGEPRTVRDDEHPTLPKTDRGFLMRQRRAVIPPQLDLSHPEIGDQIEPDVVGGRDVELVTEPPSLLGGPRQTGHRWPWMVLFGRWTDAGLGDWFCGGTLITDRHVLTAAHCLRPEEAGTVGARIADHDLTLPDEVQHQQRNVSGIVRHPRYLLGPQNDLAVVRLAAPVEATFAVQPICLPPAGADHLGRDVAVAGWGLLEFGGRTPDILQEAPLRVTDPTACEAAYRRVPQFKRRFPAGFQGTVVCAESRDAEPRDACRGDSGGPLMALSDGSYQLVGVVSGGLGCGNPEFPGVYTKVAAYRDWIVEQLT</sequence>
<dbReference type="PRINTS" id="PR00722">
    <property type="entry name" value="CHYMOTRYPSIN"/>
</dbReference>
<dbReference type="InterPro" id="IPR033116">
    <property type="entry name" value="TRYPSIN_SER"/>
</dbReference>
<proteinExistence type="inferred from homology"/>
<comment type="caution">
    <text evidence="7">The sequence shown here is derived from an EMBL/GenBank/DDBJ whole genome shotgun (WGS) entry which is preliminary data.</text>
</comment>
<dbReference type="SMART" id="SM00020">
    <property type="entry name" value="Tryp_SPc"/>
    <property type="match status" value="1"/>
</dbReference>
<keyword evidence="5" id="KW-0732">Signal</keyword>
<dbReference type="CDD" id="cd00190">
    <property type="entry name" value="Tryp_SPc"/>
    <property type="match status" value="1"/>
</dbReference>
<dbReference type="Gene3D" id="2.40.10.10">
    <property type="entry name" value="Trypsin-like serine proteases"/>
    <property type="match status" value="1"/>
</dbReference>
<feature type="chain" id="PRO_5025346879" evidence="5">
    <location>
        <begin position="21"/>
        <end position="426"/>
    </location>
</feature>
<protein>
    <submittedName>
        <fullName evidence="7">Phenoloxidase-activating factor 3</fullName>
    </submittedName>
</protein>
<dbReference type="PROSITE" id="PS50240">
    <property type="entry name" value="TRYPSIN_DOM"/>
    <property type="match status" value="1"/>
</dbReference>
<feature type="region of interest" description="Disordered" evidence="4">
    <location>
        <begin position="82"/>
        <end position="134"/>
    </location>
</feature>
<dbReference type="InterPro" id="IPR043504">
    <property type="entry name" value="Peptidase_S1_PA_chymotrypsin"/>
</dbReference>
<feature type="signal peptide" evidence="5">
    <location>
        <begin position="1"/>
        <end position="20"/>
    </location>
</feature>
<keyword evidence="3" id="KW-0645">Protease</keyword>
<name>A0A6A4VXZ6_AMPAM</name>
<dbReference type="PANTHER" id="PTHR24258:SF140">
    <property type="entry name" value="BCDNA.GH08420-RELATED"/>
    <property type="match status" value="1"/>
</dbReference>
<keyword evidence="8" id="KW-1185">Reference proteome</keyword>
<reference evidence="7 8" key="1">
    <citation type="submission" date="2019-07" db="EMBL/GenBank/DDBJ databases">
        <title>Draft genome assembly of a fouling barnacle, Amphibalanus amphitrite (Darwin, 1854): The first reference genome for Thecostraca.</title>
        <authorList>
            <person name="Kim W."/>
        </authorList>
    </citation>
    <scope>NUCLEOTIDE SEQUENCE [LARGE SCALE GENOMIC DNA]</scope>
    <source>
        <strain evidence="7">SNU_AA5</strain>
        <tissue evidence="7">Soma without cirri and trophi</tissue>
    </source>
</reference>